<dbReference type="EMBL" id="JYDO01000438">
    <property type="protein sequence ID" value="KRZ65241.1"/>
    <property type="molecule type" value="Genomic_DNA"/>
</dbReference>
<gene>
    <name evidence="1" type="ORF">T10_4418</name>
</gene>
<name>A0A0V1M0I5_9BILA</name>
<comment type="caution">
    <text evidence="1">The sequence shown here is derived from an EMBL/GenBank/DDBJ whole genome shotgun (WGS) entry which is preliminary data.</text>
</comment>
<proteinExistence type="predicted"/>
<feature type="non-terminal residue" evidence="1">
    <location>
        <position position="354"/>
    </location>
</feature>
<sequence length="354" mass="40967">MAADLHFVSNKRIHEGRVYNMKHTNIKDKQWVCHQVKRRCRGSIYTNLDVDAILIFAPHADDCAPDNDILYKMEKKNVFKRGAAEEMKTVPQIYHEEASSASADLQITGLFPTYKSVKTAMYRKQAQRFPRLQPSRQQLEIPSHWWITNSGHHLLLYNHLYNSILIFCTAENLNILSDHSVWSMDRTFKIVLEWYQQLFIIHVFIAAAVLGPQTIICDFETALIPALQGTFLGAYIQGCYFHFCQAVLRKVTDLRMRSSYIHETATKKKVKMLLTMVSLPLHDVPAAVEMIGRGVTGSVAALINFFKEEWMTLNRLPLWNVYNINIRTNNDLKGWHFKINRHAGKSHLGFYELL</sequence>
<reference evidence="1 2" key="1">
    <citation type="submission" date="2015-01" db="EMBL/GenBank/DDBJ databases">
        <title>Evolution of Trichinella species and genotypes.</title>
        <authorList>
            <person name="Korhonen P.K."/>
            <person name="Edoardo P."/>
            <person name="Giuseppe L.R."/>
            <person name="Gasser R.B."/>
        </authorList>
    </citation>
    <scope>NUCLEOTIDE SEQUENCE [LARGE SCALE GENOMIC DNA]</scope>
    <source>
        <strain evidence="1">ISS1980</strain>
    </source>
</reference>
<organism evidence="1 2">
    <name type="scientific">Trichinella papuae</name>
    <dbReference type="NCBI Taxonomy" id="268474"/>
    <lineage>
        <taxon>Eukaryota</taxon>
        <taxon>Metazoa</taxon>
        <taxon>Ecdysozoa</taxon>
        <taxon>Nematoda</taxon>
        <taxon>Enoplea</taxon>
        <taxon>Dorylaimia</taxon>
        <taxon>Trichinellida</taxon>
        <taxon>Trichinellidae</taxon>
        <taxon>Trichinella</taxon>
    </lineage>
</organism>
<accession>A0A0V1M0I5</accession>
<evidence type="ECO:0000313" key="2">
    <source>
        <dbReference type="Proteomes" id="UP000054843"/>
    </source>
</evidence>
<protein>
    <recommendedName>
        <fullName evidence="3">MULE transposase domain-containing protein</fullName>
    </recommendedName>
</protein>
<dbReference type="AlphaFoldDB" id="A0A0V1M0I5"/>
<keyword evidence="2" id="KW-1185">Reference proteome</keyword>
<dbReference type="Proteomes" id="UP000054843">
    <property type="component" value="Unassembled WGS sequence"/>
</dbReference>
<dbReference type="STRING" id="268474.A0A0V1M0I5"/>
<evidence type="ECO:0008006" key="3">
    <source>
        <dbReference type="Google" id="ProtNLM"/>
    </source>
</evidence>
<evidence type="ECO:0000313" key="1">
    <source>
        <dbReference type="EMBL" id="KRZ65241.1"/>
    </source>
</evidence>
<dbReference type="OrthoDB" id="5918856at2759"/>